<dbReference type="Proteomes" id="UP001189429">
    <property type="component" value="Unassembled WGS sequence"/>
</dbReference>
<keyword evidence="1" id="KW-0812">Transmembrane</keyword>
<evidence type="ECO:0000313" key="2">
    <source>
        <dbReference type="EMBL" id="CAK0791033.1"/>
    </source>
</evidence>
<protein>
    <submittedName>
        <fullName evidence="2">Uncharacterized protein</fullName>
    </submittedName>
</protein>
<organism evidence="2 3">
    <name type="scientific">Prorocentrum cordatum</name>
    <dbReference type="NCBI Taxonomy" id="2364126"/>
    <lineage>
        <taxon>Eukaryota</taxon>
        <taxon>Sar</taxon>
        <taxon>Alveolata</taxon>
        <taxon>Dinophyceae</taxon>
        <taxon>Prorocentrales</taxon>
        <taxon>Prorocentraceae</taxon>
        <taxon>Prorocentrum</taxon>
    </lineage>
</organism>
<feature type="non-terminal residue" evidence="2">
    <location>
        <position position="112"/>
    </location>
</feature>
<evidence type="ECO:0000256" key="1">
    <source>
        <dbReference type="SAM" id="Phobius"/>
    </source>
</evidence>
<keyword evidence="3" id="KW-1185">Reference proteome</keyword>
<comment type="caution">
    <text evidence="2">The sequence shown here is derived from an EMBL/GenBank/DDBJ whole genome shotgun (WGS) entry which is preliminary data.</text>
</comment>
<dbReference type="EMBL" id="CAUYUJ010000517">
    <property type="protein sequence ID" value="CAK0791033.1"/>
    <property type="molecule type" value="Genomic_DNA"/>
</dbReference>
<accession>A0ABN9PDR9</accession>
<reference evidence="2" key="1">
    <citation type="submission" date="2023-10" db="EMBL/GenBank/DDBJ databases">
        <authorList>
            <person name="Chen Y."/>
            <person name="Shah S."/>
            <person name="Dougan E. K."/>
            <person name="Thang M."/>
            <person name="Chan C."/>
        </authorList>
    </citation>
    <scope>NUCLEOTIDE SEQUENCE [LARGE SCALE GENOMIC DNA]</scope>
</reference>
<evidence type="ECO:0000313" key="3">
    <source>
        <dbReference type="Proteomes" id="UP001189429"/>
    </source>
</evidence>
<keyword evidence="1" id="KW-0472">Membrane</keyword>
<gene>
    <name evidence="2" type="ORF">PCOR1329_LOCUS2092</name>
</gene>
<proteinExistence type="predicted"/>
<keyword evidence="1" id="KW-1133">Transmembrane helix</keyword>
<name>A0ABN9PDR9_9DINO</name>
<sequence length="112" mass="12127">MAGACRIAHMTNALPGRTWPRHVGRSTETGTPPCRFWAPCAAWCTLWPSRRRARPRLGPPAAGQASPCRAHPLLLHPGALAGDGAPRLAAPVLLLLLLLLRLLLPRRVAVRQ</sequence>
<feature type="transmembrane region" description="Helical" evidence="1">
    <location>
        <begin position="84"/>
        <end position="104"/>
    </location>
</feature>